<proteinExistence type="predicted"/>
<dbReference type="EMBL" id="NFLW01000024">
    <property type="protein sequence ID" value="OUQ67120.1"/>
    <property type="molecule type" value="Genomic_DNA"/>
</dbReference>
<reference evidence="2" key="1">
    <citation type="submission" date="2017-04" db="EMBL/GenBank/DDBJ databases">
        <title>Function of individual gut microbiota members based on whole genome sequencing of pure cultures obtained from chicken caecum.</title>
        <authorList>
            <person name="Medvecky M."/>
            <person name="Cejkova D."/>
            <person name="Polansky O."/>
            <person name="Karasova D."/>
            <person name="Kubasova T."/>
            <person name="Cizek A."/>
            <person name="Rychlik I."/>
        </authorList>
    </citation>
    <scope>NUCLEOTIDE SEQUENCE [LARGE SCALE GENOMIC DNA]</scope>
    <source>
        <strain evidence="2">An109</strain>
    </source>
</reference>
<evidence type="ECO:0000313" key="1">
    <source>
        <dbReference type="EMBL" id="OUQ67120.1"/>
    </source>
</evidence>
<organism evidence="1 2">
    <name type="scientific">Bacteroides xylanisolvens</name>
    <dbReference type="NCBI Taxonomy" id="371601"/>
    <lineage>
        <taxon>Bacteria</taxon>
        <taxon>Pseudomonadati</taxon>
        <taxon>Bacteroidota</taxon>
        <taxon>Bacteroidia</taxon>
        <taxon>Bacteroidales</taxon>
        <taxon>Bacteroidaceae</taxon>
        <taxon>Bacteroides</taxon>
    </lineage>
</organism>
<dbReference type="RefSeq" id="WP_087318388.1">
    <property type="nucleotide sequence ID" value="NZ_AP031409.1"/>
</dbReference>
<sequence>MKSYATKSPLLSDNDYIHGLKNLDNRITHQFFYKECYFLLNEIKYSLYNGKVGYDELVNELYLELNAGNWKRLDSFLGINDCHLKTWLSVVSWHFFVKKKMVLMEKDSEEELINSCRNTYNTELNLEVDIDVKRVMSLMKNKRYADILRLMIIEGYTPEEVARKWNKTIDNIYNIKHRAIKEFLSIYNGNISTYNRIKMN</sequence>
<gene>
    <name evidence="1" type="ORF">B5E52_12960</name>
</gene>
<comment type="caution">
    <text evidence="1">The sequence shown here is derived from an EMBL/GenBank/DDBJ whole genome shotgun (WGS) entry which is preliminary data.</text>
</comment>
<accession>A0A1Y4VAL4</accession>
<evidence type="ECO:0000313" key="2">
    <source>
        <dbReference type="Proteomes" id="UP000196036"/>
    </source>
</evidence>
<dbReference type="Proteomes" id="UP000196036">
    <property type="component" value="Unassembled WGS sequence"/>
</dbReference>
<protein>
    <submittedName>
        <fullName evidence="1">Uncharacterized protein</fullName>
    </submittedName>
</protein>
<dbReference type="InterPro" id="IPR013324">
    <property type="entry name" value="RNA_pol_sigma_r3/r4-like"/>
</dbReference>
<dbReference type="AlphaFoldDB" id="A0A1Y4VAL4"/>
<dbReference type="SUPFAM" id="SSF88659">
    <property type="entry name" value="Sigma3 and sigma4 domains of RNA polymerase sigma factors"/>
    <property type="match status" value="1"/>
</dbReference>
<name>A0A1Y4VAL4_9BACE</name>